<dbReference type="GO" id="GO:0016020">
    <property type="term" value="C:membrane"/>
    <property type="evidence" value="ECO:0007669"/>
    <property type="project" value="UniProtKB-SubCell"/>
</dbReference>
<dbReference type="Proteomes" id="UP000257109">
    <property type="component" value="Unassembled WGS sequence"/>
</dbReference>
<protein>
    <submittedName>
        <fullName evidence="6">Folate-biopterin transporter 1, chloroplastic</fullName>
    </submittedName>
</protein>
<dbReference type="Pfam" id="PF03092">
    <property type="entry name" value="BT1"/>
    <property type="match status" value="1"/>
</dbReference>
<accession>A0A371I2D9</accession>
<evidence type="ECO:0000256" key="4">
    <source>
        <dbReference type="ARBA" id="ARBA00022989"/>
    </source>
</evidence>
<gene>
    <name evidence="6" type="ORF">CR513_06453</name>
</gene>
<sequence>MEISNKSGFSLQLNSNDNDPFLGFCIGIGERDALTIEMDIEPTSSGKVAPRKHKYHISSIKLFGVDFSLGNVVVVMIYSVQDVLDLQDSMIVERARGESRSALGSLQFLCWGSSTFGGIMSSYFSRSLLDAYGIREIKFSSCSKLKA</sequence>
<evidence type="ECO:0000256" key="5">
    <source>
        <dbReference type="ARBA" id="ARBA00023136"/>
    </source>
</evidence>
<evidence type="ECO:0000256" key="2">
    <source>
        <dbReference type="ARBA" id="ARBA00022448"/>
    </source>
</evidence>
<comment type="subcellular location">
    <subcellularLocation>
        <location evidence="1">Membrane</location>
        <topology evidence="1">Multi-pass membrane protein</topology>
    </subcellularLocation>
</comment>
<evidence type="ECO:0000256" key="1">
    <source>
        <dbReference type="ARBA" id="ARBA00004141"/>
    </source>
</evidence>
<organism evidence="6 7">
    <name type="scientific">Mucuna pruriens</name>
    <name type="common">Velvet bean</name>
    <name type="synonym">Dolichos pruriens</name>
    <dbReference type="NCBI Taxonomy" id="157652"/>
    <lineage>
        <taxon>Eukaryota</taxon>
        <taxon>Viridiplantae</taxon>
        <taxon>Streptophyta</taxon>
        <taxon>Embryophyta</taxon>
        <taxon>Tracheophyta</taxon>
        <taxon>Spermatophyta</taxon>
        <taxon>Magnoliopsida</taxon>
        <taxon>eudicotyledons</taxon>
        <taxon>Gunneridae</taxon>
        <taxon>Pentapetalae</taxon>
        <taxon>rosids</taxon>
        <taxon>fabids</taxon>
        <taxon>Fabales</taxon>
        <taxon>Fabaceae</taxon>
        <taxon>Papilionoideae</taxon>
        <taxon>50 kb inversion clade</taxon>
        <taxon>NPAAA clade</taxon>
        <taxon>indigoferoid/millettioid clade</taxon>
        <taxon>Phaseoleae</taxon>
        <taxon>Mucuna</taxon>
    </lineage>
</organism>
<proteinExistence type="predicted"/>
<dbReference type="AlphaFoldDB" id="A0A371I2D9"/>
<keyword evidence="2" id="KW-0813">Transport</keyword>
<keyword evidence="3" id="KW-0812">Transmembrane</keyword>
<dbReference type="EMBL" id="QJKJ01001097">
    <property type="protein sequence ID" value="RDY09212.1"/>
    <property type="molecule type" value="Genomic_DNA"/>
</dbReference>
<name>A0A371I2D9_MUCPR</name>
<evidence type="ECO:0000313" key="6">
    <source>
        <dbReference type="EMBL" id="RDY09212.1"/>
    </source>
</evidence>
<comment type="caution">
    <text evidence="6">The sequence shown here is derived from an EMBL/GenBank/DDBJ whole genome shotgun (WGS) entry which is preliminary data.</text>
</comment>
<reference evidence="6" key="1">
    <citation type="submission" date="2018-05" db="EMBL/GenBank/DDBJ databases">
        <title>Draft genome of Mucuna pruriens seed.</title>
        <authorList>
            <person name="Nnadi N.E."/>
            <person name="Vos R."/>
            <person name="Hasami M.H."/>
            <person name="Devisetty U.K."/>
            <person name="Aguiy J.C."/>
        </authorList>
    </citation>
    <scope>NUCLEOTIDE SEQUENCE [LARGE SCALE GENOMIC DNA]</scope>
    <source>
        <strain evidence="6">JCA_2017</strain>
    </source>
</reference>
<keyword evidence="5" id="KW-0472">Membrane</keyword>
<dbReference type="OrthoDB" id="754047at2759"/>
<keyword evidence="7" id="KW-1185">Reference proteome</keyword>
<evidence type="ECO:0000256" key="3">
    <source>
        <dbReference type="ARBA" id="ARBA00022692"/>
    </source>
</evidence>
<evidence type="ECO:0000313" key="7">
    <source>
        <dbReference type="Proteomes" id="UP000257109"/>
    </source>
</evidence>
<dbReference type="STRING" id="157652.A0A371I2D9"/>
<feature type="non-terminal residue" evidence="6">
    <location>
        <position position="1"/>
    </location>
</feature>
<dbReference type="InterPro" id="IPR039309">
    <property type="entry name" value="BT1"/>
</dbReference>
<keyword evidence="4" id="KW-1133">Transmembrane helix</keyword>